<evidence type="ECO:0008006" key="6">
    <source>
        <dbReference type="Google" id="ProtNLM"/>
    </source>
</evidence>
<evidence type="ECO:0000256" key="1">
    <source>
        <dbReference type="SAM" id="SignalP"/>
    </source>
</evidence>
<evidence type="ECO:0000313" key="2">
    <source>
        <dbReference type="EMBL" id="KAE9046730.1"/>
    </source>
</evidence>
<evidence type="ECO:0000313" key="5">
    <source>
        <dbReference type="Proteomes" id="UP000435112"/>
    </source>
</evidence>
<dbReference type="Proteomes" id="UP000435112">
    <property type="component" value="Unassembled WGS sequence"/>
</dbReference>
<reference evidence="4 5" key="1">
    <citation type="submission" date="2018-09" db="EMBL/GenBank/DDBJ databases">
        <title>Genomic investigation of the strawberry pathogen Phytophthora fragariae indicates pathogenicity is determined by transcriptional variation in three key races.</title>
        <authorList>
            <person name="Adams T.M."/>
            <person name="Armitage A.D."/>
            <person name="Sobczyk M.K."/>
            <person name="Bates H.J."/>
            <person name="Dunwell J.M."/>
            <person name="Nellist C.F."/>
            <person name="Harrison R.J."/>
        </authorList>
    </citation>
    <scope>NUCLEOTIDE SEQUENCE [LARGE SCALE GENOMIC DNA]</scope>
    <source>
        <strain evidence="3 4">SCRP249</strain>
        <strain evidence="2 5">SCRP324</strain>
    </source>
</reference>
<gene>
    <name evidence="3" type="ORF">PR001_g1041</name>
    <name evidence="2" type="ORF">PR002_g1510</name>
</gene>
<dbReference type="OrthoDB" id="10268188at2759"/>
<dbReference type="AlphaFoldDB" id="A0A6A3P8D7"/>
<accession>A0A6A3P8D7</accession>
<comment type="caution">
    <text evidence="3">The sequence shown here is derived from an EMBL/GenBank/DDBJ whole genome shotgun (WGS) entry which is preliminary data.</text>
</comment>
<evidence type="ECO:0000313" key="4">
    <source>
        <dbReference type="Proteomes" id="UP000429607"/>
    </source>
</evidence>
<sequence>MRRRCAIGFTLVTQQMLVSTGRWCLIDDVPGDYVVSHPHIRGFPRNHSQFCAIMSYNALDSCWRSRPCHLRM</sequence>
<protein>
    <recommendedName>
        <fullName evidence="6">Secreted protein</fullName>
    </recommendedName>
</protein>
<dbReference type="Proteomes" id="UP000429607">
    <property type="component" value="Unassembled WGS sequence"/>
</dbReference>
<proteinExistence type="predicted"/>
<feature type="chain" id="PRO_5036165645" description="Secreted protein" evidence="1">
    <location>
        <begin position="21"/>
        <end position="72"/>
    </location>
</feature>
<dbReference type="EMBL" id="QXFV01000030">
    <property type="protein sequence ID" value="KAE9051871.1"/>
    <property type="molecule type" value="Genomic_DNA"/>
</dbReference>
<name>A0A6A3P8D7_9STRA</name>
<organism evidence="3 4">
    <name type="scientific">Phytophthora rubi</name>
    <dbReference type="NCBI Taxonomy" id="129364"/>
    <lineage>
        <taxon>Eukaryota</taxon>
        <taxon>Sar</taxon>
        <taxon>Stramenopiles</taxon>
        <taxon>Oomycota</taxon>
        <taxon>Peronosporomycetes</taxon>
        <taxon>Peronosporales</taxon>
        <taxon>Peronosporaceae</taxon>
        <taxon>Phytophthora</taxon>
    </lineage>
</organism>
<feature type="signal peptide" evidence="1">
    <location>
        <begin position="1"/>
        <end position="20"/>
    </location>
</feature>
<evidence type="ECO:0000313" key="3">
    <source>
        <dbReference type="EMBL" id="KAE9051871.1"/>
    </source>
</evidence>
<dbReference type="EMBL" id="QXFU01000044">
    <property type="protein sequence ID" value="KAE9046730.1"/>
    <property type="molecule type" value="Genomic_DNA"/>
</dbReference>
<keyword evidence="1" id="KW-0732">Signal</keyword>